<evidence type="ECO:0000313" key="1">
    <source>
        <dbReference type="EMBL" id="OMJ73291.1"/>
    </source>
</evidence>
<name>A0A1R2B932_9CILI</name>
<accession>A0A1R2B932</accession>
<dbReference type="OrthoDB" id="283959at2759"/>
<organism evidence="1 2">
    <name type="scientific">Stentor coeruleus</name>
    <dbReference type="NCBI Taxonomy" id="5963"/>
    <lineage>
        <taxon>Eukaryota</taxon>
        <taxon>Sar</taxon>
        <taxon>Alveolata</taxon>
        <taxon>Ciliophora</taxon>
        <taxon>Postciliodesmatophora</taxon>
        <taxon>Heterotrichea</taxon>
        <taxon>Heterotrichida</taxon>
        <taxon>Stentoridae</taxon>
        <taxon>Stentor</taxon>
    </lineage>
</organism>
<keyword evidence="2" id="KW-1185">Reference proteome</keyword>
<dbReference type="Proteomes" id="UP000187209">
    <property type="component" value="Unassembled WGS sequence"/>
</dbReference>
<gene>
    <name evidence="1" type="ORF">SteCoe_28039</name>
</gene>
<evidence type="ECO:0000313" key="2">
    <source>
        <dbReference type="Proteomes" id="UP000187209"/>
    </source>
</evidence>
<proteinExistence type="predicted"/>
<dbReference type="AlphaFoldDB" id="A0A1R2B932"/>
<reference evidence="1 2" key="1">
    <citation type="submission" date="2016-11" db="EMBL/GenBank/DDBJ databases">
        <title>The macronuclear genome of Stentor coeruleus: a giant cell with tiny introns.</title>
        <authorList>
            <person name="Slabodnick M."/>
            <person name="Ruby J.G."/>
            <person name="Reiff S.B."/>
            <person name="Swart E.C."/>
            <person name="Gosai S."/>
            <person name="Prabakaran S."/>
            <person name="Witkowska E."/>
            <person name="Larue G.E."/>
            <person name="Fisher S."/>
            <person name="Freeman R.M."/>
            <person name="Gunawardena J."/>
            <person name="Chu W."/>
            <person name="Stover N.A."/>
            <person name="Gregory B.D."/>
            <person name="Nowacki M."/>
            <person name="Derisi J."/>
            <person name="Roy S.W."/>
            <person name="Marshall W.F."/>
            <person name="Sood P."/>
        </authorList>
    </citation>
    <scope>NUCLEOTIDE SEQUENCE [LARGE SCALE GENOMIC DNA]</scope>
    <source>
        <strain evidence="1">WM001</strain>
    </source>
</reference>
<comment type="caution">
    <text evidence="1">The sequence shown here is derived from an EMBL/GenBank/DDBJ whole genome shotgun (WGS) entry which is preliminary data.</text>
</comment>
<dbReference type="EMBL" id="MPUH01000832">
    <property type="protein sequence ID" value="OMJ73291.1"/>
    <property type="molecule type" value="Genomic_DNA"/>
</dbReference>
<sequence length="325" mass="37732">MIKNLCKTYSRCGKTCDERFNNVKEDRVMMLLGERLKRSESQSRNYEKTDPNDLKEVMEGIKTHRKRFKTVNTPAISPVFLVQGRDDYYNSIKNHDKVPPCGYYNIENQLKNRARSIPNFSKKHKSKSKISKKKIDVPYRTVDKLNIKLPKSQLFHHQLPRPGIETLGPKVNDKRFESPKPIPAISTKCVKVPSPDFSLGTGHNFVLPETMNSRIYNPNYKVIWRNIAGPMLEFEKYTERKPNIMGIMDLEYRKKSFAQIDKSIPNVYFDKNTSRPYSENYPLFMARAASRFGLGIIGEKALENNHFSESQFFDKTSGFSKRSVL</sequence>
<protein>
    <submittedName>
        <fullName evidence="1">Uncharacterized protein</fullName>
    </submittedName>
</protein>